<dbReference type="EMBL" id="BJYS01000018">
    <property type="protein sequence ID" value="GEO04933.1"/>
    <property type="molecule type" value="Genomic_DNA"/>
</dbReference>
<reference evidence="1 2" key="1">
    <citation type="submission" date="2019-07" db="EMBL/GenBank/DDBJ databases">
        <title>Whole genome shotgun sequence of Adhaeribacter aerolatus NBRC 106133.</title>
        <authorList>
            <person name="Hosoyama A."/>
            <person name="Uohara A."/>
            <person name="Ohji S."/>
            <person name="Ichikawa N."/>
        </authorList>
    </citation>
    <scope>NUCLEOTIDE SEQUENCE [LARGE SCALE GENOMIC DNA]</scope>
    <source>
        <strain evidence="1 2">NBRC 106133</strain>
    </source>
</reference>
<keyword evidence="2" id="KW-1185">Reference proteome</keyword>
<evidence type="ECO:0000313" key="1">
    <source>
        <dbReference type="EMBL" id="GEO04933.1"/>
    </source>
</evidence>
<proteinExistence type="predicted"/>
<comment type="caution">
    <text evidence="1">The sequence shown here is derived from an EMBL/GenBank/DDBJ whole genome shotgun (WGS) entry which is preliminary data.</text>
</comment>
<evidence type="ECO:0000313" key="2">
    <source>
        <dbReference type="Proteomes" id="UP000321532"/>
    </source>
</evidence>
<sequence>MTRFIGKLTSTEIIYKNLFGQVGVIPLSTITKLEQKRSLLSIIREIRLLEITQKTGITFHDENMDEYEINLFTRAFQNNIMFNKIIENAHSSGNTKIRQYTA</sequence>
<gene>
    <name evidence="1" type="ORF">AAE02nite_25970</name>
</gene>
<protein>
    <submittedName>
        <fullName evidence="1">Uncharacterized protein</fullName>
    </submittedName>
</protein>
<accession>A0A512AYY5</accession>
<name>A0A512AYY5_9BACT</name>
<organism evidence="1 2">
    <name type="scientific">Adhaeribacter aerolatus</name>
    <dbReference type="NCBI Taxonomy" id="670289"/>
    <lineage>
        <taxon>Bacteria</taxon>
        <taxon>Pseudomonadati</taxon>
        <taxon>Bacteroidota</taxon>
        <taxon>Cytophagia</taxon>
        <taxon>Cytophagales</taxon>
        <taxon>Hymenobacteraceae</taxon>
        <taxon>Adhaeribacter</taxon>
    </lineage>
</organism>
<dbReference type="AlphaFoldDB" id="A0A512AYY5"/>
<dbReference type="Proteomes" id="UP000321532">
    <property type="component" value="Unassembled WGS sequence"/>
</dbReference>